<dbReference type="Proteomes" id="UP000036947">
    <property type="component" value="Unassembled WGS sequence"/>
</dbReference>
<evidence type="ECO:0000313" key="2">
    <source>
        <dbReference type="EMBL" id="KND92522.1"/>
    </source>
</evidence>
<evidence type="ECO:0000256" key="1">
    <source>
        <dbReference type="SAM" id="SignalP"/>
    </source>
</evidence>
<proteinExistence type="predicted"/>
<accession>A0A0L0NEE6</accession>
<dbReference type="EMBL" id="LFRF01000005">
    <property type="protein sequence ID" value="KND92522.1"/>
    <property type="molecule type" value="Genomic_DNA"/>
</dbReference>
<keyword evidence="1" id="KW-0732">Signal</keyword>
<name>A0A0L0NEE6_TOLOC</name>
<sequence length="177" mass="19019">MKFSALSIGLFAGAVLAAPSRELDARDGVQTAHLTFLAASSPETYALAVKADGSTLTRRVAGHDLLNISRINAPDYLAASFCKFHTPGPVTLASKLGSDNVTMQIILQPPQPVLDVRCEGVCVPNFERPRGSVDMDGRLLTSPSQVLQRFRPRGALLQRLLCRGRLPPVEQWAVDGG</sequence>
<organism evidence="2 3">
    <name type="scientific">Tolypocladium ophioglossoides (strain CBS 100239)</name>
    <name type="common">Snaketongue truffleclub</name>
    <name type="synonym">Elaphocordyceps ophioglossoides</name>
    <dbReference type="NCBI Taxonomy" id="1163406"/>
    <lineage>
        <taxon>Eukaryota</taxon>
        <taxon>Fungi</taxon>
        <taxon>Dikarya</taxon>
        <taxon>Ascomycota</taxon>
        <taxon>Pezizomycotina</taxon>
        <taxon>Sordariomycetes</taxon>
        <taxon>Hypocreomycetidae</taxon>
        <taxon>Hypocreales</taxon>
        <taxon>Ophiocordycipitaceae</taxon>
        <taxon>Tolypocladium</taxon>
    </lineage>
</organism>
<keyword evidence="3" id="KW-1185">Reference proteome</keyword>
<reference evidence="2 3" key="1">
    <citation type="journal article" date="2015" name="BMC Genomics">
        <title>The genome of the truffle-parasite Tolypocladium ophioglossoides and the evolution of antifungal peptaibiotics.</title>
        <authorList>
            <person name="Quandt C.A."/>
            <person name="Bushley K.E."/>
            <person name="Spatafora J.W."/>
        </authorList>
    </citation>
    <scope>NUCLEOTIDE SEQUENCE [LARGE SCALE GENOMIC DNA]</scope>
    <source>
        <strain evidence="2 3">CBS 100239</strain>
    </source>
</reference>
<dbReference type="OrthoDB" id="4509278at2759"/>
<protein>
    <submittedName>
        <fullName evidence="2">Uncharacterized protein</fullName>
    </submittedName>
</protein>
<evidence type="ECO:0000313" key="3">
    <source>
        <dbReference type="Proteomes" id="UP000036947"/>
    </source>
</evidence>
<comment type="caution">
    <text evidence="2">The sequence shown here is derived from an EMBL/GenBank/DDBJ whole genome shotgun (WGS) entry which is preliminary data.</text>
</comment>
<gene>
    <name evidence="2" type="ORF">TOPH_02774</name>
</gene>
<feature type="signal peptide" evidence="1">
    <location>
        <begin position="1"/>
        <end position="17"/>
    </location>
</feature>
<feature type="chain" id="PRO_5005545024" evidence="1">
    <location>
        <begin position="18"/>
        <end position="177"/>
    </location>
</feature>
<dbReference type="AlphaFoldDB" id="A0A0L0NEE6"/>